<sequence>MKIKVLLKKTKDYFLDDGNQVDVPKSKSALQLTEEAKREWQCAKEYFNSVTDPDLVDYAIHSIAAAEKRYQYLLKQAKEKQNNKYILNNNE</sequence>
<organism evidence="1">
    <name type="scientific">Proteinivorax tanatarense</name>
    <dbReference type="NCBI Taxonomy" id="1260629"/>
    <lineage>
        <taxon>Bacteria</taxon>
        <taxon>Bacillati</taxon>
        <taxon>Bacillota</taxon>
        <taxon>Clostridia</taxon>
        <taxon>Eubacteriales</taxon>
        <taxon>Proteinivoracaceae</taxon>
        <taxon>Proteinivorax</taxon>
    </lineage>
</organism>
<proteinExistence type="predicted"/>
<dbReference type="RefSeq" id="WP_350343696.1">
    <property type="nucleotide sequence ID" value="NZ_CP158367.1"/>
</dbReference>
<reference evidence="1" key="1">
    <citation type="journal article" date="2013" name="Extremophiles">
        <title>Proteinivorax tanatarense gen. nov., sp. nov., an anaerobic, haloalkaliphilic, proteolytic bacterium isolated from a decaying algal bloom, and proposal of Proteinivoraceae fam. nov.</title>
        <authorList>
            <person name="Kevbrin V."/>
            <person name="Boltyanskaya Y."/>
            <person name="Zhilina T."/>
            <person name="Kolganova T."/>
            <person name="Lavrentjeva E."/>
            <person name="Kuznetsov B."/>
        </authorList>
    </citation>
    <scope>NUCLEOTIDE SEQUENCE</scope>
    <source>
        <strain evidence="1">Z-910T</strain>
    </source>
</reference>
<dbReference type="InterPro" id="IPR019644">
    <property type="entry name" value="DUF2508"/>
</dbReference>
<dbReference type="EMBL" id="CP158367">
    <property type="protein sequence ID" value="XBX74949.1"/>
    <property type="molecule type" value="Genomic_DNA"/>
</dbReference>
<accession>A0AAU7VLK4</accession>
<name>A0AAU7VLK4_9FIRM</name>
<evidence type="ECO:0000313" key="1">
    <source>
        <dbReference type="EMBL" id="XBX74949.1"/>
    </source>
</evidence>
<gene>
    <name evidence="1" type="ORF">PRVXT_000034</name>
</gene>
<dbReference type="AlphaFoldDB" id="A0AAU7VLK4"/>
<reference evidence="1" key="2">
    <citation type="submission" date="2024-06" db="EMBL/GenBank/DDBJ databases">
        <authorList>
            <person name="Petrova K.O."/>
            <person name="Toshchakov S.V."/>
            <person name="Boltjanskaja Y.V."/>
            <person name="Kevbrin V."/>
        </authorList>
    </citation>
    <scope>NUCLEOTIDE SEQUENCE</scope>
    <source>
        <strain evidence="1">Z-910T</strain>
    </source>
</reference>
<dbReference type="Pfam" id="PF10704">
    <property type="entry name" value="DUF2508"/>
    <property type="match status" value="1"/>
</dbReference>
<protein>
    <submittedName>
        <fullName evidence="1">DUF2508 family protein</fullName>
    </submittedName>
</protein>